<keyword evidence="5 8" id="KW-0472">Membrane</keyword>
<reference evidence="9" key="1">
    <citation type="submission" date="2025-05" db="UniProtKB">
        <authorList>
            <consortium name="RefSeq"/>
        </authorList>
    </citation>
    <scope>NUCLEOTIDE SEQUENCE [LARGE SCALE GENOMIC DNA]</scope>
    <source>
        <strain evidence="9">14028-0561.14</strain>
    </source>
</reference>
<keyword evidence="6" id="KW-0675">Receptor</keyword>
<reference evidence="10" key="2">
    <citation type="submission" date="2025-08" db="UniProtKB">
        <authorList>
            <consortium name="RefSeq"/>
        </authorList>
    </citation>
    <scope>IDENTIFICATION</scope>
    <source>
        <strain evidence="10">14028-0561.14</strain>
        <tissue evidence="10">Whole fly</tissue>
    </source>
</reference>
<sequence>MESRYHLRTWHLLSLILVSIFILNTCSLKIPLEIGKTNEKLDQDVNEFFNAVEAPLRFLGCQSIIAYTGNFDLQPSLEQRLMERFTIPIYTVKSHKGPLNRRYLEAETLVVVMFSGFDDPTLDALNDTELAYGLKLSFAFFSTKPLTLKELREFFNWCWERKFIRSLVMFQGESEFETWIFYKLQKLVVTKISNGGSVTDFFRREVYKFHVQVANDMPSIFWYNSSEQADVIGGGNISLSGPIGIMMVEFMRYLNATMDILAVPEAQNSNYEFLEVGSNRPVDMVANLVDNDSYLFSPVVRDTQTCLLVPRHRMISEGRYLDKVLDSRLYYLLLATFIMVLVVKYLAHRRRSLVDSLFGSIRFLYAIPLPGGQLDRLPLADKIIEVYCFLWVGIYVTTCVCVLSSALTTGIHYPPIKDVESMRDSGLRIMTMDPTILQAFKDNVMPTSLEDLVDLVEARVRRQQFLSLNQSVVHVAQTHNWPVLRLYQNRLSTKGFSIAGPKLCSKTRHLRLPISPYSPLRHLFNDYYSKIVESGLQQKWLMTGFQKFRQILGITKLPLDSEKEFKPLTLAFYSVIIKIYLGAAVESRFYLWTLLLINSLILAKGQLKIPLGISQWDKQLNNDIDNLLRTLDDINRSIKCYSIVAFSGNFDLRPSLEQRLMEHFSVPIYTVGARREPFKHRYPKANNMVIVLFSGLEDPTLATLDDQELSDFNNFLGFLYVQPRENIQLLTMAEMEKFFNWCYEREFYRVFLFFNGEHEFETITSTI</sequence>
<keyword evidence="4 8" id="KW-1133">Transmembrane helix</keyword>
<gene>
    <name evidence="10" type="primary">Ir56a</name>
</gene>
<keyword evidence="7" id="KW-0325">Glycoprotein</keyword>
<organism evidence="9 10">
    <name type="scientific">Drosophila kikkawai</name>
    <name type="common">Fruit fly</name>
    <dbReference type="NCBI Taxonomy" id="30033"/>
    <lineage>
        <taxon>Eukaryota</taxon>
        <taxon>Metazoa</taxon>
        <taxon>Ecdysozoa</taxon>
        <taxon>Arthropoda</taxon>
        <taxon>Hexapoda</taxon>
        <taxon>Insecta</taxon>
        <taxon>Pterygota</taxon>
        <taxon>Neoptera</taxon>
        <taxon>Endopterygota</taxon>
        <taxon>Diptera</taxon>
        <taxon>Brachycera</taxon>
        <taxon>Muscomorpha</taxon>
        <taxon>Ephydroidea</taxon>
        <taxon>Drosophilidae</taxon>
        <taxon>Drosophila</taxon>
        <taxon>Sophophora</taxon>
    </lineage>
</organism>
<comment type="subcellular location">
    <subcellularLocation>
        <location evidence="1">Cell membrane</location>
        <topology evidence="1">Multi-pass membrane protein</topology>
    </subcellularLocation>
</comment>
<evidence type="ECO:0000313" key="10">
    <source>
        <dbReference type="RefSeq" id="XP_070139942.1"/>
    </source>
</evidence>
<dbReference type="RefSeq" id="XP_070139942.1">
    <property type="nucleotide sequence ID" value="XM_070283841.1"/>
</dbReference>
<evidence type="ECO:0000256" key="6">
    <source>
        <dbReference type="ARBA" id="ARBA00023170"/>
    </source>
</evidence>
<dbReference type="InterPro" id="IPR052192">
    <property type="entry name" value="Insect_Ionotropic_Sensory_Rcpt"/>
</dbReference>
<evidence type="ECO:0000256" key="1">
    <source>
        <dbReference type="ARBA" id="ARBA00004651"/>
    </source>
</evidence>
<dbReference type="SUPFAM" id="SSF53850">
    <property type="entry name" value="Periplasmic binding protein-like II"/>
    <property type="match status" value="1"/>
</dbReference>
<keyword evidence="3 8" id="KW-0812">Transmembrane</keyword>
<dbReference type="Proteomes" id="UP001652661">
    <property type="component" value="Chromosome 2R"/>
</dbReference>
<proteinExistence type="predicted"/>
<keyword evidence="2" id="KW-1003">Cell membrane</keyword>
<evidence type="ECO:0000256" key="7">
    <source>
        <dbReference type="ARBA" id="ARBA00023180"/>
    </source>
</evidence>
<accession>A0ABM4GB53</accession>
<evidence type="ECO:0000256" key="4">
    <source>
        <dbReference type="ARBA" id="ARBA00022989"/>
    </source>
</evidence>
<dbReference type="PANTHER" id="PTHR42643">
    <property type="entry name" value="IONOTROPIC RECEPTOR 20A-RELATED"/>
    <property type="match status" value="1"/>
</dbReference>
<protein>
    <submittedName>
        <fullName evidence="10">Uncharacterized protein Ir56a</fullName>
    </submittedName>
</protein>
<dbReference type="PANTHER" id="PTHR42643:SF39">
    <property type="entry name" value="IONOTROPIC RECEPTOR 56A-RELATED"/>
    <property type="match status" value="1"/>
</dbReference>
<dbReference type="GeneID" id="138927982"/>
<evidence type="ECO:0000256" key="5">
    <source>
        <dbReference type="ARBA" id="ARBA00023136"/>
    </source>
</evidence>
<name>A0ABM4GB53_DROKI</name>
<evidence type="ECO:0000256" key="2">
    <source>
        <dbReference type="ARBA" id="ARBA00022475"/>
    </source>
</evidence>
<evidence type="ECO:0000256" key="3">
    <source>
        <dbReference type="ARBA" id="ARBA00022692"/>
    </source>
</evidence>
<keyword evidence="9" id="KW-1185">Reference proteome</keyword>
<feature type="transmembrane region" description="Helical" evidence="8">
    <location>
        <begin position="329"/>
        <end position="346"/>
    </location>
</feature>
<evidence type="ECO:0000256" key="8">
    <source>
        <dbReference type="SAM" id="Phobius"/>
    </source>
</evidence>
<feature type="transmembrane region" description="Helical" evidence="8">
    <location>
        <begin position="389"/>
        <end position="413"/>
    </location>
</feature>
<evidence type="ECO:0000313" key="9">
    <source>
        <dbReference type="Proteomes" id="UP001652661"/>
    </source>
</evidence>